<dbReference type="Proteomes" id="UP000472755">
    <property type="component" value="Unassembled WGS sequence"/>
</dbReference>
<evidence type="ECO:0000256" key="1">
    <source>
        <dbReference type="ARBA" id="ARBA00022679"/>
    </source>
</evidence>
<organism evidence="5 6">
    <name type="scientific">Ruthenibacterium lactatiformans</name>
    <dbReference type="NCBI Taxonomy" id="1550024"/>
    <lineage>
        <taxon>Bacteria</taxon>
        <taxon>Bacillati</taxon>
        <taxon>Bacillota</taxon>
        <taxon>Clostridia</taxon>
        <taxon>Eubacteriales</taxon>
        <taxon>Oscillospiraceae</taxon>
        <taxon>Ruthenibacterium</taxon>
    </lineage>
</organism>
<gene>
    <name evidence="5" type="ORF">GMD52_16630</name>
    <name evidence="4" type="ORF">GMD59_15695</name>
</gene>
<evidence type="ECO:0000313" key="4">
    <source>
        <dbReference type="EMBL" id="MTS28717.1"/>
    </source>
</evidence>
<dbReference type="PANTHER" id="PTHR46401">
    <property type="entry name" value="GLYCOSYLTRANSFERASE WBBK-RELATED"/>
    <property type="match status" value="1"/>
</dbReference>
<dbReference type="Proteomes" id="UP000449193">
    <property type="component" value="Unassembled WGS sequence"/>
</dbReference>
<evidence type="ECO:0000259" key="3">
    <source>
        <dbReference type="Pfam" id="PF13439"/>
    </source>
</evidence>
<evidence type="ECO:0000259" key="2">
    <source>
        <dbReference type="Pfam" id="PF00534"/>
    </source>
</evidence>
<accession>A0A6I3R6P2</accession>
<dbReference type="InterPro" id="IPR028098">
    <property type="entry name" value="Glyco_trans_4-like_N"/>
</dbReference>
<dbReference type="EMBL" id="WMZU01000035">
    <property type="protein sequence ID" value="MTS28717.1"/>
    <property type="molecule type" value="Genomic_DNA"/>
</dbReference>
<feature type="domain" description="Glycosyltransferase subfamily 4-like N-terminal" evidence="3">
    <location>
        <begin position="66"/>
        <end position="217"/>
    </location>
</feature>
<reference evidence="6 7" key="1">
    <citation type="journal article" date="2019" name="Nat. Med.">
        <title>A library of human gut bacterial isolates paired with longitudinal multiomics data enables mechanistic microbiome research.</title>
        <authorList>
            <person name="Poyet M."/>
            <person name="Groussin M."/>
            <person name="Gibbons S.M."/>
            <person name="Avila-Pacheco J."/>
            <person name="Jiang X."/>
            <person name="Kearney S.M."/>
            <person name="Perrotta A.R."/>
            <person name="Berdy B."/>
            <person name="Zhao S."/>
            <person name="Lieberman T.D."/>
            <person name="Swanson P.K."/>
            <person name="Smith M."/>
            <person name="Roesemann S."/>
            <person name="Alexander J.E."/>
            <person name="Rich S.A."/>
            <person name="Livny J."/>
            <person name="Vlamakis H."/>
            <person name="Clish C."/>
            <person name="Bullock K."/>
            <person name="Deik A."/>
            <person name="Scott J."/>
            <person name="Pierce K.A."/>
            <person name="Xavier R.J."/>
            <person name="Alm E.J."/>
        </authorList>
    </citation>
    <scope>NUCLEOTIDE SEQUENCE [LARGE SCALE GENOMIC DNA]</scope>
    <source>
        <strain evidence="4 7">BIOML-A4</strain>
        <strain evidence="5 6">BIOML-A7</strain>
    </source>
</reference>
<dbReference type="Pfam" id="PF13439">
    <property type="entry name" value="Glyco_transf_4"/>
    <property type="match status" value="1"/>
</dbReference>
<protein>
    <submittedName>
        <fullName evidence="5">Glycosyltransferase</fullName>
    </submittedName>
</protein>
<keyword evidence="1 5" id="KW-0808">Transferase</keyword>
<dbReference type="AlphaFoldDB" id="A0A6I3R6P2"/>
<sequence>MTVFEINAVPYGSTGRIMFQIADTVRGMGSMAYTSASYTKPRGEHFPDTHYRIGGAIGKTQHILLARLTRRHGCFSHFATYRLISKIKQVQPDVIHLHNIHGWYLNWRMLFGYLKTAGIPVVWTLHDCWSFTGHCPYFMAARCERWKNGCFDCPLHRQYPGCFLDDSKKQYALKKACFTGVPNLTVVTPSQWLADLVKQSYMSCYPTVVIHNGIDLSKFKPVKSDFREKHNLENKTVLLGVAFDWSPRKGIDDFKRLAGELPEEYAIVLVGVSDAAAKELPGRIVSIACTQSQEELAEIYSAADLFVNPTLEDNFPTVNLEALACGTPVITYQTGGSPESLTESCGKVVLYGDYEALKGAIFEMKEAKASMSRACMERAQLYGRDDAYSRYVALYDQVLRAGSGS</sequence>
<dbReference type="SUPFAM" id="SSF53756">
    <property type="entry name" value="UDP-Glycosyltransferase/glycogen phosphorylase"/>
    <property type="match status" value="1"/>
</dbReference>
<dbReference type="Gene3D" id="3.40.50.2000">
    <property type="entry name" value="Glycogen Phosphorylase B"/>
    <property type="match status" value="2"/>
</dbReference>
<dbReference type="Pfam" id="PF00534">
    <property type="entry name" value="Glycos_transf_1"/>
    <property type="match status" value="1"/>
</dbReference>
<evidence type="ECO:0000313" key="5">
    <source>
        <dbReference type="EMBL" id="MTS53143.1"/>
    </source>
</evidence>
<feature type="domain" description="Glycosyl transferase family 1" evidence="2">
    <location>
        <begin position="224"/>
        <end position="376"/>
    </location>
</feature>
<dbReference type="InterPro" id="IPR001296">
    <property type="entry name" value="Glyco_trans_1"/>
</dbReference>
<evidence type="ECO:0000313" key="7">
    <source>
        <dbReference type="Proteomes" id="UP000472755"/>
    </source>
</evidence>
<evidence type="ECO:0000313" key="6">
    <source>
        <dbReference type="Proteomes" id="UP000449193"/>
    </source>
</evidence>
<proteinExistence type="predicted"/>
<dbReference type="PANTHER" id="PTHR46401:SF2">
    <property type="entry name" value="GLYCOSYLTRANSFERASE WBBK-RELATED"/>
    <property type="match status" value="1"/>
</dbReference>
<comment type="caution">
    <text evidence="5">The sequence shown here is derived from an EMBL/GenBank/DDBJ whole genome shotgun (WGS) entry which is preliminary data.</text>
</comment>
<dbReference type="GO" id="GO:0016757">
    <property type="term" value="F:glycosyltransferase activity"/>
    <property type="evidence" value="ECO:0007669"/>
    <property type="project" value="InterPro"/>
</dbReference>
<name>A0A6I3R6P2_9FIRM</name>
<dbReference type="GO" id="GO:0009103">
    <property type="term" value="P:lipopolysaccharide biosynthetic process"/>
    <property type="evidence" value="ECO:0007669"/>
    <property type="project" value="TreeGrafter"/>
</dbReference>
<dbReference type="EMBL" id="WMZR01000037">
    <property type="protein sequence ID" value="MTS53143.1"/>
    <property type="molecule type" value="Genomic_DNA"/>
</dbReference>
<dbReference type="RefSeq" id="WP_117473276.1">
    <property type="nucleotide sequence ID" value="NZ_WMZN01000047.1"/>
</dbReference>